<dbReference type="RefSeq" id="XP_016706869.2">
    <property type="nucleotide sequence ID" value="XM_016851380.2"/>
</dbReference>
<proteinExistence type="predicted"/>
<evidence type="ECO:0008006" key="3">
    <source>
        <dbReference type="Google" id="ProtNLM"/>
    </source>
</evidence>
<dbReference type="InterPro" id="IPR036691">
    <property type="entry name" value="Endo/exonu/phosph_ase_sf"/>
</dbReference>
<dbReference type="PANTHER" id="PTHR33710:SF73">
    <property type="entry name" value="ZINC KNUCKLE CX2CX4HX4C DOMAIN-CONTAINING PROTEIN"/>
    <property type="match status" value="1"/>
</dbReference>
<dbReference type="Proteomes" id="UP000818029">
    <property type="component" value="Unplaced"/>
</dbReference>
<evidence type="ECO:0000313" key="2">
    <source>
        <dbReference type="RefSeq" id="XP_016706869.2"/>
    </source>
</evidence>
<keyword evidence="1" id="KW-1185">Reference proteome</keyword>
<name>A0A1U8L1G3_GOSHI</name>
<reference evidence="2" key="1">
    <citation type="submission" date="2025-08" db="UniProtKB">
        <authorList>
            <consortium name="RefSeq"/>
        </authorList>
    </citation>
    <scope>IDENTIFICATION</scope>
</reference>
<dbReference type="KEGG" id="ghi:107921537"/>
<sequence>MEAFRRVLEDCNLIDMGFSGNWFTWERGNLPETNIQEWLDRGVATDSWVALFPDYQVRHLSHSFFDHCPLLINTKCEDSRCMERRFKFEAWWVLEEPFIGEVKSIWENSLGDLLNKLQCVRRGGS</sequence>
<accession>A0A1U8L1G3</accession>
<gene>
    <name evidence="2" type="primary">LOC107921537</name>
</gene>
<dbReference type="Gene3D" id="3.60.10.10">
    <property type="entry name" value="Endonuclease/exonuclease/phosphatase"/>
    <property type="match status" value="1"/>
</dbReference>
<dbReference type="PaxDb" id="3635-A0A1U8L1G3"/>
<dbReference type="PANTHER" id="PTHR33710">
    <property type="entry name" value="BNAC02G09200D PROTEIN"/>
    <property type="match status" value="1"/>
</dbReference>
<dbReference type="SUPFAM" id="SSF56219">
    <property type="entry name" value="DNase I-like"/>
    <property type="match status" value="1"/>
</dbReference>
<evidence type="ECO:0000313" key="1">
    <source>
        <dbReference type="Proteomes" id="UP000818029"/>
    </source>
</evidence>
<protein>
    <recommendedName>
        <fullName evidence="3">Reverse transcriptase</fullName>
    </recommendedName>
</protein>
<dbReference type="GeneID" id="107921537"/>
<organism evidence="1 2">
    <name type="scientific">Gossypium hirsutum</name>
    <name type="common">Upland cotton</name>
    <name type="synonym">Gossypium mexicanum</name>
    <dbReference type="NCBI Taxonomy" id="3635"/>
    <lineage>
        <taxon>Eukaryota</taxon>
        <taxon>Viridiplantae</taxon>
        <taxon>Streptophyta</taxon>
        <taxon>Embryophyta</taxon>
        <taxon>Tracheophyta</taxon>
        <taxon>Spermatophyta</taxon>
        <taxon>Magnoliopsida</taxon>
        <taxon>eudicotyledons</taxon>
        <taxon>Gunneridae</taxon>
        <taxon>Pentapetalae</taxon>
        <taxon>rosids</taxon>
        <taxon>malvids</taxon>
        <taxon>Malvales</taxon>
        <taxon>Malvaceae</taxon>
        <taxon>Malvoideae</taxon>
        <taxon>Gossypium</taxon>
    </lineage>
</organism>
<dbReference type="AlphaFoldDB" id="A0A1U8L1G3"/>